<dbReference type="AlphaFoldDB" id="A0AAE0VRN0"/>
<feature type="region of interest" description="Disordered" evidence="1">
    <location>
        <begin position="1"/>
        <end position="47"/>
    </location>
</feature>
<protein>
    <submittedName>
        <fullName evidence="2">Uncharacterized protein</fullName>
    </submittedName>
</protein>
<proteinExistence type="predicted"/>
<organism evidence="2 3">
    <name type="scientific">Potamilus streckersoni</name>
    <dbReference type="NCBI Taxonomy" id="2493646"/>
    <lineage>
        <taxon>Eukaryota</taxon>
        <taxon>Metazoa</taxon>
        <taxon>Spiralia</taxon>
        <taxon>Lophotrochozoa</taxon>
        <taxon>Mollusca</taxon>
        <taxon>Bivalvia</taxon>
        <taxon>Autobranchia</taxon>
        <taxon>Heteroconchia</taxon>
        <taxon>Palaeoheterodonta</taxon>
        <taxon>Unionida</taxon>
        <taxon>Unionoidea</taxon>
        <taxon>Unionidae</taxon>
        <taxon>Ambleminae</taxon>
        <taxon>Lampsilini</taxon>
        <taxon>Potamilus</taxon>
    </lineage>
</organism>
<dbReference type="EMBL" id="JAEAOA010000745">
    <property type="protein sequence ID" value="KAK3588088.1"/>
    <property type="molecule type" value="Genomic_DNA"/>
</dbReference>
<name>A0AAE0VRN0_9BIVA</name>
<feature type="compositionally biased region" description="Polar residues" evidence="1">
    <location>
        <begin position="25"/>
        <end position="45"/>
    </location>
</feature>
<reference evidence="2" key="3">
    <citation type="submission" date="2023-05" db="EMBL/GenBank/DDBJ databases">
        <authorList>
            <person name="Smith C.H."/>
        </authorList>
    </citation>
    <scope>NUCLEOTIDE SEQUENCE</scope>
    <source>
        <strain evidence="2">CHS0354</strain>
        <tissue evidence="2">Mantle</tissue>
    </source>
</reference>
<evidence type="ECO:0000313" key="3">
    <source>
        <dbReference type="Proteomes" id="UP001195483"/>
    </source>
</evidence>
<dbReference type="Proteomes" id="UP001195483">
    <property type="component" value="Unassembled WGS sequence"/>
</dbReference>
<evidence type="ECO:0000313" key="2">
    <source>
        <dbReference type="EMBL" id="KAK3588088.1"/>
    </source>
</evidence>
<reference evidence="2" key="1">
    <citation type="journal article" date="2021" name="Genome Biol. Evol.">
        <title>A High-Quality Reference Genome for a Parasitic Bivalve with Doubly Uniparental Inheritance (Bivalvia: Unionida).</title>
        <authorList>
            <person name="Smith C.H."/>
        </authorList>
    </citation>
    <scope>NUCLEOTIDE SEQUENCE</scope>
    <source>
        <strain evidence="2">CHS0354</strain>
    </source>
</reference>
<sequence length="70" mass="7904">MTLHSSGRPLEERVPLPNKKDAQANFMNGPSSHQDPNGPSRSLLQRSKEQVTDVLFLDPKFKVGDRFRIS</sequence>
<feature type="compositionally biased region" description="Basic and acidic residues" evidence="1">
    <location>
        <begin position="9"/>
        <end position="22"/>
    </location>
</feature>
<reference evidence="2" key="2">
    <citation type="journal article" date="2021" name="Genome Biol. Evol.">
        <title>Developing a high-quality reference genome for a parasitic bivalve with doubly uniparental inheritance (Bivalvia: Unionida).</title>
        <authorList>
            <person name="Smith C.H."/>
        </authorList>
    </citation>
    <scope>NUCLEOTIDE SEQUENCE</scope>
    <source>
        <strain evidence="2">CHS0354</strain>
        <tissue evidence="2">Mantle</tissue>
    </source>
</reference>
<accession>A0AAE0VRN0</accession>
<comment type="caution">
    <text evidence="2">The sequence shown here is derived from an EMBL/GenBank/DDBJ whole genome shotgun (WGS) entry which is preliminary data.</text>
</comment>
<evidence type="ECO:0000256" key="1">
    <source>
        <dbReference type="SAM" id="MobiDB-lite"/>
    </source>
</evidence>
<keyword evidence="3" id="KW-1185">Reference proteome</keyword>
<gene>
    <name evidence="2" type="ORF">CHS0354_012144</name>
</gene>